<dbReference type="Proteomes" id="UP000188268">
    <property type="component" value="Unassembled WGS sequence"/>
</dbReference>
<evidence type="ECO:0000313" key="2">
    <source>
        <dbReference type="Proteomes" id="UP000188268"/>
    </source>
</evidence>
<sequence>MTVHIQVERGDGTAGQATFDWKILL</sequence>
<proteinExistence type="predicted"/>
<gene>
    <name evidence="1" type="ORF">CCACVL1_15119</name>
</gene>
<dbReference type="EMBL" id="AWWV01010770">
    <property type="protein sequence ID" value="OMO77276.1"/>
    <property type="molecule type" value="Genomic_DNA"/>
</dbReference>
<evidence type="ECO:0000313" key="1">
    <source>
        <dbReference type="EMBL" id="OMO77276.1"/>
    </source>
</evidence>
<feature type="non-terminal residue" evidence="1">
    <location>
        <position position="25"/>
    </location>
</feature>
<reference evidence="1 2" key="1">
    <citation type="submission" date="2013-09" db="EMBL/GenBank/DDBJ databases">
        <title>Corchorus capsularis genome sequencing.</title>
        <authorList>
            <person name="Alam M."/>
            <person name="Haque M.S."/>
            <person name="Islam M.S."/>
            <person name="Emdad E.M."/>
            <person name="Islam M.M."/>
            <person name="Ahmed B."/>
            <person name="Halim A."/>
            <person name="Hossen Q.M.M."/>
            <person name="Hossain M.Z."/>
            <person name="Ahmed R."/>
            <person name="Khan M.M."/>
            <person name="Islam R."/>
            <person name="Rashid M.M."/>
            <person name="Khan S.A."/>
            <person name="Rahman M.S."/>
            <person name="Alam M."/>
        </authorList>
    </citation>
    <scope>NUCLEOTIDE SEQUENCE [LARGE SCALE GENOMIC DNA]</scope>
    <source>
        <strain evidence="2">cv. CVL-1</strain>
        <tissue evidence="1">Whole seedling</tissue>
    </source>
</reference>
<comment type="caution">
    <text evidence="1">The sequence shown here is derived from an EMBL/GenBank/DDBJ whole genome shotgun (WGS) entry which is preliminary data.</text>
</comment>
<name>A0A1R3I3W9_COCAP</name>
<dbReference type="Gramene" id="OMO77276">
    <property type="protein sequence ID" value="OMO77276"/>
    <property type="gene ID" value="CCACVL1_15119"/>
</dbReference>
<keyword evidence="2" id="KW-1185">Reference proteome</keyword>
<organism evidence="1 2">
    <name type="scientific">Corchorus capsularis</name>
    <name type="common">Jute</name>
    <dbReference type="NCBI Taxonomy" id="210143"/>
    <lineage>
        <taxon>Eukaryota</taxon>
        <taxon>Viridiplantae</taxon>
        <taxon>Streptophyta</taxon>
        <taxon>Embryophyta</taxon>
        <taxon>Tracheophyta</taxon>
        <taxon>Spermatophyta</taxon>
        <taxon>Magnoliopsida</taxon>
        <taxon>eudicotyledons</taxon>
        <taxon>Gunneridae</taxon>
        <taxon>Pentapetalae</taxon>
        <taxon>rosids</taxon>
        <taxon>malvids</taxon>
        <taxon>Malvales</taxon>
        <taxon>Malvaceae</taxon>
        <taxon>Grewioideae</taxon>
        <taxon>Apeibeae</taxon>
        <taxon>Corchorus</taxon>
    </lineage>
</organism>
<dbReference type="AlphaFoldDB" id="A0A1R3I3W9"/>
<protein>
    <submittedName>
        <fullName evidence="1">Uncharacterized protein</fullName>
    </submittedName>
</protein>
<accession>A0A1R3I3W9</accession>